<feature type="domain" description="F-box" evidence="1">
    <location>
        <begin position="21"/>
        <end position="72"/>
    </location>
</feature>
<dbReference type="InterPro" id="IPR036047">
    <property type="entry name" value="F-box-like_dom_sf"/>
</dbReference>
<dbReference type="SUPFAM" id="SSF81383">
    <property type="entry name" value="F-box domain"/>
    <property type="match status" value="1"/>
</dbReference>
<accession>A0A5M9M8S3</accession>
<dbReference type="Proteomes" id="UP000324241">
    <property type="component" value="Unassembled WGS sequence"/>
</dbReference>
<dbReference type="InterPro" id="IPR001810">
    <property type="entry name" value="F-box_dom"/>
</dbReference>
<reference evidence="2 3" key="1">
    <citation type="submission" date="2019-08" db="EMBL/GenBank/DDBJ databases">
        <title>The genome sequence of a newly discovered highly antifungal drug resistant Aspergillus species, Aspergillus tanneri NIH 1004.</title>
        <authorList>
            <person name="Mounaud S."/>
            <person name="Singh I."/>
            <person name="Joardar V."/>
            <person name="Pakala S."/>
            <person name="Pakala S."/>
            <person name="Venepally P."/>
            <person name="Chung J.K."/>
            <person name="Losada L."/>
            <person name="Nierman W.C."/>
        </authorList>
    </citation>
    <scope>NUCLEOTIDE SEQUENCE [LARGE SCALE GENOMIC DNA]</scope>
    <source>
        <strain evidence="2 3">NIH1004</strain>
    </source>
</reference>
<dbReference type="PROSITE" id="PS50181">
    <property type="entry name" value="FBOX"/>
    <property type="match status" value="1"/>
</dbReference>
<sequence>MNRWSRSQDEEQVPEVESSRPCYLLQLPTELLLEIVSHLSVLPEACLALTCKRLYAISASILDSKSLHFNRDFAPLFHHYRNGHNFVTPRWQFINLLETSRWRACSKCLKLHPRSSFSSRELKRKSEERGCNLGNLAGVVDLCPCKKLTFADKMDIVELLKMRQKSVEVLEAQFRTGAQNRFCWHSCTEDYGATQLQIDIYPELNEDDQLMIKTEYRLSTGPGQLGKEEYMTPRFGCAHRSVDLWLSSVCQTTICRQYDSFCASCKRISICNTCNASLKCPRKQPLRVYQESGKATYYFWIERCLGGASPVPDLTWAAQRIHPAENLIDVDNCSELCPWTVREHPPLNNPPNLGMDLLDNGIQDPSISQLYSSINMI</sequence>
<comment type="caution">
    <text evidence="2">The sequence shown here is derived from an EMBL/GenBank/DDBJ whole genome shotgun (WGS) entry which is preliminary data.</text>
</comment>
<proteinExistence type="predicted"/>
<dbReference type="EMBL" id="QUQM01000005">
    <property type="protein sequence ID" value="KAA8643238.1"/>
    <property type="molecule type" value="Genomic_DNA"/>
</dbReference>
<dbReference type="Pfam" id="PF00646">
    <property type="entry name" value="F-box"/>
    <property type="match status" value="1"/>
</dbReference>
<evidence type="ECO:0000313" key="3">
    <source>
        <dbReference type="Proteomes" id="UP000324241"/>
    </source>
</evidence>
<dbReference type="GeneID" id="54332702"/>
<dbReference type="RefSeq" id="XP_033422600.1">
    <property type="nucleotide sequence ID" value="XM_033574582.1"/>
</dbReference>
<dbReference type="OrthoDB" id="3766406at2759"/>
<organism evidence="2 3">
    <name type="scientific">Aspergillus tanneri</name>
    <dbReference type="NCBI Taxonomy" id="1220188"/>
    <lineage>
        <taxon>Eukaryota</taxon>
        <taxon>Fungi</taxon>
        <taxon>Dikarya</taxon>
        <taxon>Ascomycota</taxon>
        <taxon>Pezizomycotina</taxon>
        <taxon>Eurotiomycetes</taxon>
        <taxon>Eurotiomycetidae</taxon>
        <taxon>Eurotiales</taxon>
        <taxon>Aspergillaceae</taxon>
        <taxon>Aspergillus</taxon>
        <taxon>Aspergillus subgen. Circumdati</taxon>
    </lineage>
</organism>
<gene>
    <name evidence="2" type="ORF">ATNIH1004_010000</name>
</gene>
<protein>
    <recommendedName>
        <fullName evidence="1">F-box domain-containing protein</fullName>
    </recommendedName>
</protein>
<evidence type="ECO:0000259" key="1">
    <source>
        <dbReference type="PROSITE" id="PS50181"/>
    </source>
</evidence>
<evidence type="ECO:0000313" key="2">
    <source>
        <dbReference type="EMBL" id="KAA8643238.1"/>
    </source>
</evidence>
<dbReference type="AlphaFoldDB" id="A0A5M9M8S3"/>
<name>A0A5M9M8S3_9EURO</name>